<dbReference type="Pfam" id="PF11794">
    <property type="entry name" value="HpaB_N"/>
    <property type="match status" value="1"/>
</dbReference>
<evidence type="ECO:0000256" key="1">
    <source>
        <dbReference type="ARBA" id="ARBA00022630"/>
    </source>
</evidence>
<dbReference type="GO" id="GO:0016627">
    <property type="term" value="F:oxidoreductase activity, acting on the CH-CH group of donors"/>
    <property type="evidence" value="ECO:0007669"/>
    <property type="project" value="InterPro"/>
</dbReference>
<evidence type="ECO:0000259" key="6">
    <source>
        <dbReference type="Pfam" id="PF11794"/>
    </source>
</evidence>
<name>A0A1G6LC18_9BACT</name>
<proteinExistence type="predicted"/>
<dbReference type="InterPro" id="IPR004925">
    <property type="entry name" value="HpaB/PvcC/4-BUDH"/>
</dbReference>
<feature type="domain" description="HpaB/PvcC/4-BUDH C-terminal" evidence="5">
    <location>
        <begin position="278"/>
        <end position="474"/>
    </location>
</feature>
<dbReference type="PANTHER" id="PTHR36117:SF3">
    <property type="entry name" value="4-HYDROXYPHENYLACETATE 3-MONOOXYGENASE-RELATED"/>
    <property type="match status" value="1"/>
</dbReference>
<dbReference type="Pfam" id="PF03241">
    <property type="entry name" value="HpaB"/>
    <property type="match status" value="1"/>
</dbReference>
<feature type="domain" description="HpaB/PvcC/4-BUDH N-terminal" evidence="6">
    <location>
        <begin position="4"/>
        <end position="268"/>
    </location>
</feature>
<dbReference type="InterPro" id="IPR046373">
    <property type="entry name" value="Acyl-CoA_Oxase/DH_mid-dom_sf"/>
</dbReference>
<dbReference type="SUPFAM" id="SSF47203">
    <property type="entry name" value="Acyl-CoA dehydrogenase C-terminal domain-like"/>
    <property type="match status" value="1"/>
</dbReference>
<organism evidence="7 8">
    <name type="scientific">Desulfurella multipotens</name>
    <dbReference type="NCBI Taxonomy" id="79269"/>
    <lineage>
        <taxon>Bacteria</taxon>
        <taxon>Pseudomonadati</taxon>
        <taxon>Campylobacterota</taxon>
        <taxon>Desulfurellia</taxon>
        <taxon>Desulfurellales</taxon>
        <taxon>Desulfurellaceae</taxon>
        <taxon>Desulfurella</taxon>
    </lineage>
</organism>
<sequence length="493" mass="55586">MLRTKEQYFEKLFSMKPNVYIGGKKVTRDDPRLRPGLNVLGVTFDLAQDEKWKNVATAHSNLINKEVHRWAHLPQNPYDLMQKQKLIRLAARRVGGCIQRCMGHDAINALAICTKEIDEAKGTNYHERFMNYLKDYQENDLVGCCAQTDSKGDRLKRPNEQQNKDHYVHIVEEKKDGIIVSGFKMSVTQAAYADEIIVIPTRALKADDRDFAVAFALPGDWDNMHLITRPVWLRDKDDKNAPPFCTYGVSDSVIVFDNTFVPKERVFMCGEWEFGRRLALLFADSHRHSYSGCKPAVSDILCGAASLAAQANNIEKVPHVKEKLTEYAGAAELAYAAGIAAAVFGEKTKSGVFFPNPIYANVGRRLTGELIYHEYNLLTEIAGGISVTLPFKEDFFAEETKGFLEQFIVRNPNLTADYSLKLWKFIEDVGASPMTAWYEIAGVHGGGSPIMETIALSIEYDFETRKNLARYLAGIDDSYDESKELNLEPNDIK</sequence>
<dbReference type="InterPro" id="IPR036250">
    <property type="entry name" value="AcylCo_DH-like_C"/>
</dbReference>
<reference evidence="8" key="1">
    <citation type="submission" date="2016-10" db="EMBL/GenBank/DDBJ databases">
        <authorList>
            <person name="Varghese N."/>
            <person name="Submissions S."/>
        </authorList>
    </citation>
    <scope>NUCLEOTIDE SEQUENCE [LARGE SCALE GENOMIC DNA]</scope>
    <source>
        <strain evidence="8">DSM 8415</strain>
    </source>
</reference>
<evidence type="ECO:0000313" key="8">
    <source>
        <dbReference type="Proteomes" id="UP000199411"/>
    </source>
</evidence>
<dbReference type="InterPro" id="IPR024674">
    <property type="entry name" value="HpaB/PvcC/4-BUDH_N"/>
</dbReference>
<protein>
    <submittedName>
        <fullName evidence="7">4-hydroxybutyryl-CoA dehydratase / vinylacetyl-CoA-Delta-isomerase</fullName>
    </submittedName>
</protein>
<evidence type="ECO:0000259" key="5">
    <source>
        <dbReference type="Pfam" id="PF03241"/>
    </source>
</evidence>
<dbReference type="PANTHER" id="PTHR36117">
    <property type="entry name" value="4-HYDROXYPHENYLACETATE 3-MONOOXYGENASE-RELATED"/>
    <property type="match status" value="1"/>
</dbReference>
<dbReference type="Gene3D" id="2.40.110.10">
    <property type="entry name" value="Butyryl-CoA Dehydrogenase, subunit A, domain 2"/>
    <property type="match status" value="1"/>
</dbReference>
<dbReference type="PIRSF" id="PIRSF000331">
    <property type="entry name" value="HpaA_HpaB"/>
    <property type="match status" value="1"/>
</dbReference>
<keyword evidence="3" id="KW-0560">Oxidoreductase</keyword>
<dbReference type="OrthoDB" id="7233724at2"/>
<feature type="binding site" evidence="4">
    <location>
        <position position="188"/>
    </location>
    <ligand>
        <name>FAD</name>
        <dbReference type="ChEBI" id="CHEBI:57692"/>
    </ligand>
</feature>
<dbReference type="RefSeq" id="WP_092128287.1">
    <property type="nucleotide sequence ID" value="NZ_FMYU01000005.1"/>
</dbReference>
<keyword evidence="1" id="KW-0285">Flavoprotein</keyword>
<dbReference type="AlphaFoldDB" id="A0A1G6LC18"/>
<keyword evidence="8" id="KW-1185">Reference proteome</keyword>
<evidence type="ECO:0000313" key="7">
    <source>
        <dbReference type="EMBL" id="SDC40819.1"/>
    </source>
</evidence>
<dbReference type="InterPro" id="IPR009100">
    <property type="entry name" value="AcylCoA_DH/oxidase_NM_dom_sf"/>
</dbReference>
<gene>
    <name evidence="7" type="ORF">SAMN05660835_00775</name>
</gene>
<dbReference type="EMBL" id="FMYU01000005">
    <property type="protein sequence ID" value="SDC40819.1"/>
    <property type="molecule type" value="Genomic_DNA"/>
</dbReference>
<dbReference type="GO" id="GO:0016853">
    <property type="term" value="F:isomerase activity"/>
    <property type="evidence" value="ECO:0007669"/>
    <property type="project" value="UniProtKB-KW"/>
</dbReference>
<dbReference type="Gene3D" id="1.20.140.10">
    <property type="entry name" value="Butyryl-CoA Dehydrogenase, subunit A, domain 3"/>
    <property type="match status" value="1"/>
</dbReference>
<keyword evidence="7" id="KW-0413">Isomerase</keyword>
<dbReference type="Proteomes" id="UP000199411">
    <property type="component" value="Unassembled WGS sequence"/>
</dbReference>
<evidence type="ECO:0000256" key="2">
    <source>
        <dbReference type="ARBA" id="ARBA00022827"/>
    </source>
</evidence>
<accession>A0A1G6LC18</accession>
<dbReference type="Gene3D" id="1.10.3140.10">
    <property type="entry name" value="4-hydroxybutyryl-coa dehydratase, domain 1"/>
    <property type="match status" value="1"/>
</dbReference>
<dbReference type="SUPFAM" id="SSF56645">
    <property type="entry name" value="Acyl-CoA dehydrogenase NM domain-like"/>
    <property type="match status" value="1"/>
</dbReference>
<evidence type="ECO:0000256" key="4">
    <source>
        <dbReference type="PIRSR" id="PIRSR000331-2"/>
    </source>
</evidence>
<keyword evidence="2 4" id="KW-0274">FAD</keyword>
<dbReference type="InterPro" id="IPR024719">
    <property type="entry name" value="HpaB/PvcC/4-BUDH_C"/>
</dbReference>
<evidence type="ECO:0000256" key="3">
    <source>
        <dbReference type="ARBA" id="ARBA00023002"/>
    </source>
</evidence>